<feature type="domain" description="SAM" evidence="4">
    <location>
        <begin position="74"/>
        <end position="137"/>
    </location>
</feature>
<dbReference type="Proteomes" id="UP000230750">
    <property type="component" value="Unassembled WGS sequence"/>
</dbReference>
<accession>A0A2G8L748</accession>
<evidence type="ECO:0000256" key="2">
    <source>
        <dbReference type="ARBA" id="ARBA00023043"/>
    </source>
</evidence>
<evidence type="ECO:0000313" key="6">
    <source>
        <dbReference type="Proteomes" id="UP000230750"/>
    </source>
</evidence>
<dbReference type="InterPro" id="IPR013761">
    <property type="entry name" value="SAM/pointed_sf"/>
</dbReference>
<evidence type="ECO:0000256" key="3">
    <source>
        <dbReference type="SAM" id="MobiDB-lite"/>
    </source>
</evidence>
<evidence type="ECO:0000259" key="4">
    <source>
        <dbReference type="PROSITE" id="PS50105"/>
    </source>
</evidence>
<gene>
    <name evidence="5" type="ORF">BSL78_06979</name>
</gene>
<dbReference type="SUPFAM" id="SSF47769">
    <property type="entry name" value="SAM/Pointed domain"/>
    <property type="match status" value="1"/>
</dbReference>
<feature type="compositionally biased region" description="Polar residues" evidence="3">
    <location>
        <begin position="22"/>
        <end position="33"/>
    </location>
</feature>
<dbReference type="OrthoDB" id="6156898at2759"/>
<dbReference type="AlphaFoldDB" id="A0A2G8L748"/>
<dbReference type="STRING" id="307972.A0A2G8L748"/>
<dbReference type="Gene3D" id="1.10.150.50">
    <property type="entry name" value="Transcription Factor, Ets-1"/>
    <property type="match status" value="1"/>
</dbReference>
<dbReference type="InterPro" id="IPR033635">
    <property type="entry name" value="ANKS1/Caskin"/>
</dbReference>
<name>A0A2G8L748_STIJA</name>
<dbReference type="Pfam" id="PF00536">
    <property type="entry name" value="SAM_1"/>
    <property type="match status" value="1"/>
</dbReference>
<evidence type="ECO:0000256" key="1">
    <source>
        <dbReference type="ARBA" id="ARBA00022737"/>
    </source>
</evidence>
<keyword evidence="2" id="KW-0040">ANK repeat</keyword>
<dbReference type="EMBL" id="MRZV01000188">
    <property type="protein sequence ID" value="PIK56083.1"/>
    <property type="molecule type" value="Genomic_DNA"/>
</dbReference>
<dbReference type="InterPro" id="IPR001660">
    <property type="entry name" value="SAM"/>
</dbReference>
<dbReference type="PANTHER" id="PTHR24174:SF16">
    <property type="entry name" value="CASKIN-2"/>
    <property type="match status" value="1"/>
</dbReference>
<dbReference type="PANTHER" id="PTHR24174">
    <property type="entry name" value="ANKYRIN REPEAT AND STERILE ALPHA MOTIF DOMAIN-CONTAINING PROTEIN 1"/>
    <property type="match status" value="1"/>
</dbReference>
<feature type="compositionally biased region" description="Polar residues" evidence="3">
    <location>
        <begin position="51"/>
        <end position="62"/>
    </location>
</feature>
<proteinExistence type="predicted"/>
<keyword evidence="1" id="KW-0677">Repeat</keyword>
<sequence>MSKRAPFPSPSKFPPKGNKNGSGESPTLWTPSEANHDDDDIIPPLPEKMSKTITSPSTNTNSFEDDPDIYDTIRKPSTISQWLMDLGLPQYIHGLVENGWDSIAYIDDITDKDLCEANVQNASHRQKILLSIRNMAD</sequence>
<comment type="caution">
    <text evidence="5">The sequence shown here is derived from an EMBL/GenBank/DDBJ whole genome shotgun (WGS) entry which is preliminary data.</text>
</comment>
<organism evidence="5 6">
    <name type="scientific">Stichopus japonicus</name>
    <name type="common">Sea cucumber</name>
    <dbReference type="NCBI Taxonomy" id="307972"/>
    <lineage>
        <taxon>Eukaryota</taxon>
        <taxon>Metazoa</taxon>
        <taxon>Echinodermata</taxon>
        <taxon>Eleutherozoa</taxon>
        <taxon>Echinozoa</taxon>
        <taxon>Holothuroidea</taxon>
        <taxon>Aspidochirotacea</taxon>
        <taxon>Aspidochirotida</taxon>
        <taxon>Stichopodidae</taxon>
        <taxon>Apostichopus</taxon>
    </lineage>
</organism>
<keyword evidence="6" id="KW-1185">Reference proteome</keyword>
<dbReference type="SMART" id="SM00454">
    <property type="entry name" value="SAM"/>
    <property type="match status" value="1"/>
</dbReference>
<protein>
    <submittedName>
        <fullName evidence="5">Putative phosphatidylinositol 3,4,5-trisphosphate 5-phosphatase 2-like</fullName>
    </submittedName>
</protein>
<reference evidence="5 6" key="1">
    <citation type="journal article" date="2017" name="PLoS Biol.">
        <title>The sea cucumber genome provides insights into morphological evolution and visceral regeneration.</title>
        <authorList>
            <person name="Zhang X."/>
            <person name="Sun L."/>
            <person name="Yuan J."/>
            <person name="Sun Y."/>
            <person name="Gao Y."/>
            <person name="Zhang L."/>
            <person name="Li S."/>
            <person name="Dai H."/>
            <person name="Hamel J.F."/>
            <person name="Liu C."/>
            <person name="Yu Y."/>
            <person name="Liu S."/>
            <person name="Lin W."/>
            <person name="Guo K."/>
            <person name="Jin S."/>
            <person name="Xu P."/>
            <person name="Storey K.B."/>
            <person name="Huan P."/>
            <person name="Zhang T."/>
            <person name="Zhou Y."/>
            <person name="Zhang J."/>
            <person name="Lin C."/>
            <person name="Li X."/>
            <person name="Xing L."/>
            <person name="Huo D."/>
            <person name="Sun M."/>
            <person name="Wang L."/>
            <person name="Mercier A."/>
            <person name="Li F."/>
            <person name="Yang H."/>
            <person name="Xiang J."/>
        </authorList>
    </citation>
    <scope>NUCLEOTIDE SEQUENCE [LARGE SCALE GENOMIC DNA]</scope>
    <source>
        <strain evidence="5">Shaxun</strain>
        <tissue evidence="5">Muscle</tissue>
    </source>
</reference>
<feature type="region of interest" description="Disordered" evidence="3">
    <location>
        <begin position="1"/>
        <end position="69"/>
    </location>
</feature>
<evidence type="ECO:0000313" key="5">
    <source>
        <dbReference type="EMBL" id="PIK56083.1"/>
    </source>
</evidence>
<dbReference type="PROSITE" id="PS50105">
    <property type="entry name" value="SAM_DOMAIN"/>
    <property type="match status" value="1"/>
</dbReference>